<dbReference type="NCBIfam" id="TIGR01036">
    <property type="entry name" value="pyrD_sub2"/>
    <property type="match status" value="1"/>
</dbReference>
<organism evidence="16 17">
    <name type="scientific">Roseomonas mucosa</name>
    <dbReference type="NCBI Taxonomy" id="207340"/>
    <lineage>
        <taxon>Bacteria</taxon>
        <taxon>Pseudomonadati</taxon>
        <taxon>Pseudomonadota</taxon>
        <taxon>Alphaproteobacteria</taxon>
        <taxon>Acetobacterales</taxon>
        <taxon>Roseomonadaceae</taxon>
        <taxon>Roseomonas</taxon>
    </lineage>
</organism>
<evidence type="ECO:0000256" key="14">
    <source>
        <dbReference type="NCBIfam" id="TIGR01036"/>
    </source>
</evidence>
<dbReference type="CDD" id="cd04738">
    <property type="entry name" value="DHOD_2_like"/>
    <property type="match status" value="1"/>
</dbReference>
<dbReference type="PANTHER" id="PTHR48109:SF4">
    <property type="entry name" value="DIHYDROOROTATE DEHYDROGENASE (QUINONE), MITOCHONDRIAL"/>
    <property type="match status" value="1"/>
</dbReference>
<dbReference type="InterPro" id="IPR050074">
    <property type="entry name" value="DHO_dehydrogenase"/>
</dbReference>
<evidence type="ECO:0000259" key="15">
    <source>
        <dbReference type="Pfam" id="PF01180"/>
    </source>
</evidence>
<comment type="caution">
    <text evidence="16">The sequence shown here is derived from an EMBL/GenBank/DDBJ whole genome shotgun (WGS) entry which is preliminary data.</text>
</comment>
<keyword evidence="9" id="KW-0288">FMN</keyword>
<evidence type="ECO:0000256" key="1">
    <source>
        <dbReference type="ARBA" id="ARBA00001917"/>
    </source>
</evidence>
<dbReference type="InterPro" id="IPR013785">
    <property type="entry name" value="Aldolase_TIM"/>
</dbReference>
<dbReference type="RefSeq" id="WP_075822490.1">
    <property type="nucleotide sequence ID" value="NZ_CP034924.1"/>
</dbReference>
<dbReference type="InterPro" id="IPR005720">
    <property type="entry name" value="Dihydroorotate_DH_cat"/>
</dbReference>
<comment type="subcellular location">
    <subcellularLocation>
        <location evidence="3">Membrane</location>
    </subcellularLocation>
</comment>
<dbReference type="STRING" id="207340.APZ41_000700"/>
<evidence type="ECO:0000256" key="3">
    <source>
        <dbReference type="ARBA" id="ARBA00004370"/>
    </source>
</evidence>
<keyword evidence="10" id="KW-0665">Pyrimidine biosynthesis</keyword>
<dbReference type="AlphaFoldDB" id="A0A1S8DB33"/>
<dbReference type="PROSITE" id="PS00912">
    <property type="entry name" value="DHODEHASE_2"/>
    <property type="match status" value="1"/>
</dbReference>
<dbReference type="OrthoDB" id="9802377at2"/>
<protein>
    <recommendedName>
        <fullName evidence="7 14">Dihydroorotate dehydrogenase (quinone)</fullName>
        <ecNumber evidence="6 14">1.3.5.2</ecNumber>
    </recommendedName>
</protein>
<evidence type="ECO:0000256" key="12">
    <source>
        <dbReference type="ARBA" id="ARBA00023136"/>
    </source>
</evidence>
<dbReference type="Pfam" id="PF01180">
    <property type="entry name" value="DHO_dh"/>
    <property type="match status" value="1"/>
</dbReference>
<dbReference type="GO" id="GO:0005737">
    <property type="term" value="C:cytoplasm"/>
    <property type="evidence" value="ECO:0007669"/>
    <property type="project" value="InterPro"/>
</dbReference>
<evidence type="ECO:0000313" key="16">
    <source>
        <dbReference type="EMBL" id="ONH85129.1"/>
    </source>
</evidence>
<evidence type="ECO:0000256" key="6">
    <source>
        <dbReference type="ARBA" id="ARBA00012791"/>
    </source>
</evidence>
<dbReference type="Gene3D" id="3.20.20.70">
    <property type="entry name" value="Aldolase class I"/>
    <property type="match status" value="1"/>
</dbReference>
<keyword evidence="8" id="KW-0285">Flavoprotein</keyword>
<comment type="catalytic activity">
    <reaction evidence="13">
        <text>(S)-dihydroorotate + a quinone = orotate + a quinol</text>
        <dbReference type="Rhea" id="RHEA:30187"/>
        <dbReference type="ChEBI" id="CHEBI:24646"/>
        <dbReference type="ChEBI" id="CHEBI:30839"/>
        <dbReference type="ChEBI" id="CHEBI:30864"/>
        <dbReference type="ChEBI" id="CHEBI:132124"/>
        <dbReference type="EC" id="1.3.5.2"/>
    </reaction>
</comment>
<dbReference type="PIRSF" id="PIRSF000164">
    <property type="entry name" value="DHO_oxidase"/>
    <property type="match status" value="1"/>
</dbReference>
<evidence type="ECO:0000313" key="17">
    <source>
        <dbReference type="Proteomes" id="UP000054844"/>
    </source>
</evidence>
<evidence type="ECO:0000256" key="11">
    <source>
        <dbReference type="ARBA" id="ARBA00023002"/>
    </source>
</evidence>
<keyword evidence="17" id="KW-1185">Reference proteome</keyword>
<evidence type="ECO:0000256" key="9">
    <source>
        <dbReference type="ARBA" id="ARBA00022643"/>
    </source>
</evidence>
<proteinExistence type="inferred from homology"/>
<comment type="similarity">
    <text evidence="5">Belongs to the dihydroorotate dehydrogenase family. Type 2 subfamily.</text>
</comment>
<evidence type="ECO:0000256" key="13">
    <source>
        <dbReference type="ARBA" id="ARBA00048639"/>
    </source>
</evidence>
<dbReference type="Proteomes" id="UP000054844">
    <property type="component" value="Unassembled WGS sequence"/>
</dbReference>
<accession>A0A1S8DB33</accession>
<comment type="cofactor">
    <cofactor evidence="1">
        <name>FMN</name>
        <dbReference type="ChEBI" id="CHEBI:58210"/>
    </cofactor>
</comment>
<feature type="domain" description="Dihydroorotate dehydrogenase catalytic" evidence="15">
    <location>
        <begin position="45"/>
        <end position="336"/>
    </location>
</feature>
<dbReference type="NCBIfam" id="NF003652">
    <property type="entry name" value="PRK05286.2-5"/>
    <property type="match status" value="1"/>
</dbReference>
<evidence type="ECO:0000256" key="4">
    <source>
        <dbReference type="ARBA" id="ARBA00005161"/>
    </source>
</evidence>
<dbReference type="PROSITE" id="PS00911">
    <property type="entry name" value="DHODEHASE_1"/>
    <property type="match status" value="1"/>
</dbReference>
<sequence length="353" mass="36630">MTPALASALMPLMRGMDPERAHGAALRALRLGLTGRDRMPDDPILATGALGLRFRNPVGLAAGFDKDAVAVLPLMRLGFGLVEAGTVTPRPQAGNPRPRLFRLEEDRAVVNRMGFNNGGLDAYVARLAALPRPLPAVLGANIGINKEGADPERDYPALYAAVAPHADYVTLNVSSPNTPGLRDLQGEARLTAILSAVAERRAGLAKQPPLLVKIAPDLAEDALPAIVEACIAQGVAGIIVSNTTIARPSTLRSPRRAEAGGLSGPPLFAPSTAMLAAVHRLARGRLVLVGAGGVGSAEQAYAKIRAGASLVQIYAALAYEGPALIPDIRRGLAALLRRDGFAHISDAVGVDAA</sequence>
<dbReference type="InterPro" id="IPR005719">
    <property type="entry name" value="Dihydroorotate_DH_2"/>
</dbReference>
<reference evidence="16" key="1">
    <citation type="submission" date="2016-12" db="EMBL/GenBank/DDBJ databases">
        <title>Draft genome sequence of Roseomonas mucosa strain AU37, isolated from a peripheral intravenous catheter.</title>
        <authorList>
            <person name="Choudhury M.A."/>
            <person name="Sidjabat H.E."/>
            <person name="Wailan A.M."/>
            <person name="Zhang L."/>
            <person name="Marsh N.M."/>
            <person name="Rickard C.M."/>
            <person name="Davies M."/>
            <person name="Mcmillan D.J."/>
        </authorList>
    </citation>
    <scope>NUCLEOTIDE SEQUENCE [LARGE SCALE GENOMIC DNA]</scope>
    <source>
        <strain evidence="16">AU37</strain>
    </source>
</reference>
<name>A0A1S8DB33_9PROT</name>
<comment type="pathway">
    <text evidence="4">Pyrimidine metabolism; UMP biosynthesis via de novo pathway; orotate from (S)-dihydroorotate (quinone route): step 1/1.</text>
</comment>
<keyword evidence="12" id="KW-0472">Membrane</keyword>
<dbReference type="GO" id="GO:0044205">
    <property type="term" value="P:'de novo' UMP biosynthetic process"/>
    <property type="evidence" value="ECO:0007669"/>
    <property type="project" value="UniProtKB-UniPathway"/>
</dbReference>
<dbReference type="InterPro" id="IPR001295">
    <property type="entry name" value="Dihydroorotate_DH_CS"/>
</dbReference>
<keyword evidence="11" id="KW-0560">Oxidoreductase</keyword>
<evidence type="ECO:0000256" key="2">
    <source>
        <dbReference type="ARBA" id="ARBA00003125"/>
    </source>
</evidence>
<dbReference type="GO" id="GO:0106430">
    <property type="term" value="F:dihydroorotate dehydrogenase (quinone) activity"/>
    <property type="evidence" value="ECO:0007669"/>
    <property type="project" value="UniProtKB-EC"/>
</dbReference>
<evidence type="ECO:0000256" key="5">
    <source>
        <dbReference type="ARBA" id="ARBA00005359"/>
    </source>
</evidence>
<evidence type="ECO:0000256" key="8">
    <source>
        <dbReference type="ARBA" id="ARBA00022630"/>
    </source>
</evidence>
<dbReference type="GO" id="GO:0016020">
    <property type="term" value="C:membrane"/>
    <property type="evidence" value="ECO:0007669"/>
    <property type="project" value="UniProtKB-SubCell"/>
</dbReference>
<dbReference type="InterPro" id="IPR012135">
    <property type="entry name" value="Dihydroorotate_DH_1_2"/>
</dbReference>
<dbReference type="PANTHER" id="PTHR48109">
    <property type="entry name" value="DIHYDROOROTATE DEHYDROGENASE (QUINONE), MITOCHONDRIAL-RELATED"/>
    <property type="match status" value="1"/>
</dbReference>
<evidence type="ECO:0000256" key="7">
    <source>
        <dbReference type="ARBA" id="ARBA00018366"/>
    </source>
</evidence>
<evidence type="ECO:0000256" key="10">
    <source>
        <dbReference type="ARBA" id="ARBA00022975"/>
    </source>
</evidence>
<dbReference type="NCBIfam" id="NF003645">
    <property type="entry name" value="PRK05286.1-2"/>
    <property type="match status" value="1"/>
</dbReference>
<dbReference type="GO" id="GO:0006207">
    <property type="term" value="P:'de novo' pyrimidine nucleobase biosynthetic process"/>
    <property type="evidence" value="ECO:0007669"/>
    <property type="project" value="UniProtKB-UniRule"/>
</dbReference>
<gene>
    <name evidence="16" type="ORF">APZ41_000700</name>
</gene>
<dbReference type="EC" id="1.3.5.2" evidence="6 14"/>
<dbReference type="SUPFAM" id="SSF51395">
    <property type="entry name" value="FMN-linked oxidoreductases"/>
    <property type="match status" value="1"/>
</dbReference>
<dbReference type="UniPathway" id="UPA00070">
    <property type="reaction ID" value="UER00946"/>
</dbReference>
<comment type="function">
    <text evidence="2">Catalyzes the conversion of dihydroorotate to orotate with quinone as electron acceptor.</text>
</comment>
<dbReference type="EMBL" id="LLWF02000001">
    <property type="protein sequence ID" value="ONH85129.1"/>
    <property type="molecule type" value="Genomic_DNA"/>
</dbReference>